<dbReference type="AlphaFoldDB" id="A0A0F9I470"/>
<organism evidence="1">
    <name type="scientific">marine sediment metagenome</name>
    <dbReference type="NCBI Taxonomy" id="412755"/>
    <lineage>
        <taxon>unclassified sequences</taxon>
        <taxon>metagenomes</taxon>
        <taxon>ecological metagenomes</taxon>
    </lineage>
</organism>
<accession>A0A0F9I470</accession>
<reference evidence="1" key="1">
    <citation type="journal article" date="2015" name="Nature">
        <title>Complex archaea that bridge the gap between prokaryotes and eukaryotes.</title>
        <authorList>
            <person name="Spang A."/>
            <person name="Saw J.H."/>
            <person name="Jorgensen S.L."/>
            <person name="Zaremba-Niedzwiedzka K."/>
            <person name="Martijn J."/>
            <person name="Lind A.E."/>
            <person name="van Eijk R."/>
            <person name="Schleper C."/>
            <person name="Guy L."/>
            <person name="Ettema T.J."/>
        </authorList>
    </citation>
    <scope>NUCLEOTIDE SEQUENCE</scope>
</reference>
<proteinExistence type="predicted"/>
<comment type="caution">
    <text evidence="1">The sequence shown here is derived from an EMBL/GenBank/DDBJ whole genome shotgun (WGS) entry which is preliminary data.</text>
</comment>
<sequence length="70" mass="8388">MSSEVKKRKYLEPKDPIKEKFDVRNVIIPFSLMSGKIEEYNYIGEEKIPFSKRHPICREFLKHYSQNIAL</sequence>
<protein>
    <submittedName>
        <fullName evidence="1">Uncharacterized protein</fullName>
    </submittedName>
</protein>
<name>A0A0F9I470_9ZZZZ</name>
<dbReference type="EMBL" id="LAZR01013358">
    <property type="protein sequence ID" value="KKM22327.1"/>
    <property type="molecule type" value="Genomic_DNA"/>
</dbReference>
<gene>
    <name evidence="1" type="ORF">LCGC14_1626460</name>
</gene>
<evidence type="ECO:0000313" key="1">
    <source>
        <dbReference type="EMBL" id="KKM22327.1"/>
    </source>
</evidence>